<dbReference type="EMBL" id="CAICTM010001426">
    <property type="protein sequence ID" value="CAB9523540.1"/>
    <property type="molecule type" value="Genomic_DNA"/>
</dbReference>
<evidence type="ECO:0000313" key="2">
    <source>
        <dbReference type="Proteomes" id="UP001153069"/>
    </source>
</evidence>
<dbReference type="Proteomes" id="UP001153069">
    <property type="component" value="Unassembled WGS sequence"/>
</dbReference>
<protein>
    <submittedName>
        <fullName evidence="1">Uncharacterized protein</fullName>
    </submittedName>
</protein>
<gene>
    <name evidence="1" type="ORF">SEMRO_1428_G271860.1</name>
</gene>
<organism evidence="1 2">
    <name type="scientific">Seminavis robusta</name>
    <dbReference type="NCBI Taxonomy" id="568900"/>
    <lineage>
        <taxon>Eukaryota</taxon>
        <taxon>Sar</taxon>
        <taxon>Stramenopiles</taxon>
        <taxon>Ochrophyta</taxon>
        <taxon>Bacillariophyta</taxon>
        <taxon>Bacillariophyceae</taxon>
        <taxon>Bacillariophycidae</taxon>
        <taxon>Naviculales</taxon>
        <taxon>Naviculaceae</taxon>
        <taxon>Seminavis</taxon>
    </lineage>
</organism>
<proteinExistence type="predicted"/>
<name>A0A9N8HSU4_9STRA</name>
<keyword evidence="2" id="KW-1185">Reference proteome</keyword>
<comment type="caution">
    <text evidence="1">The sequence shown here is derived from an EMBL/GenBank/DDBJ whole genome shotgun (WGS) entry which is preliminary data.</text>
</comment>
<evidence type="ECO:0000313" key="1">
    <source>
        <dbReference type="EMBL" id="CAB9523540.1"/>
    </source>
</evidence>
<reference evidence="1" key="1">
    <citation type="submission" date="2020-06" db="EMBL/GenBank/DDBJ databases">
        <authorList>
            <consortium name="Plant Systems Biology data submission"/>
        </authorList>
    </citation>
    <scope>NUCLEOTIDE SEQUENCE</scope>
    <source>
        <strain evidence="1">D6</strain>
    </source>
</reference>
<accession>A0A9N8HSU4</accession>
<dbReference type="AlphaFoldDB" id="A0A9N8HSU4"/>
<sequence>MGKGWDPAVQLKFERLARNTQQLASTWLYKDDNEKPAPSTSLACASLALWLMPQRVYCEYVATTSTRSAMEYVYSALMRLEQVQETTENGGINAPLNALKESSETVVVLRRHHGAHGNCQ</sequence>